<feature type="binding site" evidence="10">
    <location>
        <position position="72"/>
    </location>
    <ligand>
        <name>substrate</name>
    </ligand>
</feature>
<comment type="catalytic activity">
    <reaction evidence="1 10">
        <text>Hydrolysis of terminal non-reducing N-acetyl-D-hexosamine residues in N-acetyl-beta-D-hexosaminides.</text>
        <dbReference type="EC" id="3.2.1.52"/>
    </reaction>
</comment>
<comment type="similarity">
    <text evidence="10">Belongs to the glycosyl hydrolase 3 family. NagZ subfamily.</text>
</comment>
<keyword evidence="4 10" id="KW-0378">Hydrolase</keyword>
<name>A0A1H3ADB7_THIRO</name>
<evidence type="ECO:0000313" key="13">
    <source>
        <dbReference type="Proteomes" id="UP000198816"/>
    </source>
</evidence>
<dbReference type="STRING" id="1058.SAMN05421783_11944"/>
<evidence type="ECO:0000313" key="12">
    <source>
        <dbReference type="EMBL" id="SDX27690.1"/>
    </source>
</evidence>
<evidence type="ECO:0000256" key="5">
    <source>
        <dbReference type="ARBA" id="ARBA00022960"/>
    </source>
</evidence>
<evidence type="ECO:0000256" key="3">
    <source>
        <dbReference type="ARBA" id="ARBA00022618"/>
    </source>
</evidence>
<sequence>MSLGPVMLDIAATALDAEDREVLRHPAVGGVILFARNFNSPAQLAELTAEIHGLREPHLLIGVDQEGGRVQRFREGFTRLPPAGRFADLYNRHPRDARASCGSVAWLMAAELRSVGVDFSFAPVLDLDRGLNPVVGDRAFGNRARAVGDLALAWLDGVRRAGMAGVGKHFPGHGGVSVDSHLELPIDPRPYTDLLMEDLIPFERLIAHALEGIMPAHVRYPLVDDRPAGFSPVWLRDILRGRLGFQGVIFSDDLSMGAAASEGDPVERARAASDAGCDMLLVCNNRPAALAVLDAFVDHHDPAAELRLLRMHGRGQHERARLHEQPEWQHGVQCVALLEGLETLDLELLDPTDPEATG</sequence>
<dbReference type="InterPro" id="IPR050226">
    <property type="entry name" value="NagZ_Beta-hexosaminidase"/>
</dbReference>
<dbReference type="EMBL" id="FNNZ01000019">
    <property type="protein sequence ID" value="SDX27690.1"/>
    <property type="molecule type" value="Genomic_DNA"/>
</dbReference>
<dbReference type="GO" id="GO:0005737">
    <property type="term" value="C:cytoplasm"/>
    <property type="evidence" value="ECO:0007669"/>
    <property type="project" value="UniProtKB-SubCell"/>
</dbReference>
<gene>
    <name evidence="10" type="primary">nagZ</name>
    <name evidence="12" type="ORF">SAMN05421783_11944</name>
</gene>
<organism evidence="12 13">
    <name type="scientific">Thiocapsa roseopersicina</name>
    <dbReference type="NCBI Taxonomy" id="1058"/>
    <lineage>
        <taxon>Bacteria</taxon>
        <taxon>Pseudomonadati</taxon>
        <taxon>Pseudomonadota</taxon>
        <taxon>Gammaproteobacteria</taxon>
        <taxon>Chromatiales</taxon>
        <taxon>Chromatiaceae</taxon>
        <taxon>Thiocapsa</taxon>
    </lineage>
</organism>
<evidence type="ECO:0000259" key="11">
    <source>
        <dbReference type="Pfam" id="PF00933"/>
    </source>
</evidence>
<feature type="domain" description="Glycoside hydrolase family 3 N-terminal" evidence="11">
    <location>
        <begin position="14"/>
        <end position="299"/>
    </location>
</feature>
<dbReference type="SUPFAM" id="SSF51445">
    <property type="entry name" value="(Trans)glycosidases"/>
    <property type="match status" value="1"/>
</dbReference>
<keyword evidence="2 10" id="KW-0963">Cytoplasm</keyword>
<evidence type="ECO:0000256" key="1">
    <source>
        <dbReference type="ARBA" id="ARBA00001231"/>
    </source>
</evidence>
<dbReference type="RefSeq" id="WP_093035359.1">
    <property type="nucleotide sequence ID" value="NZ_FNNZ01000019.1"/>
</dbReference>
<feature type="active site" description="Proton donor/acceptor" evidence="10">
    <location>
        <position position="181"/>
    </location>
</feature>
<keyword evidence="7 10" id="KW-0326">Glycosidase</keyword>
<keyword evidence="9 10" id="KW-0961">Cell wall biogenesis/degradation</keyword>
<keyword evidence="5 10" id="KW-0133">Cell shape</keyword>
<feature type="binding site" evidence="10">
    <location>
        <position position="138"/>
    </location>
    <ligand>
        <name>substrate</name>
    </ligand>
</feature>
<dbReference type="Pfam" id="PF00933">
    <property type="entry name" value="Glyco_hydro_3"/>
    <property type="match status" value="1"/>
</dbReference>
<dbReference type="GO" id="GO:0051301">
    <property type="term" value="P:cell division"/>
    <property type="evidence" value="ECO:0007669"/>
    <property type="project" value="UniProtKB-KW"/>
</dbReference>
<keyword evidence="8 10" id="KW-0131">Cell cycle</keyword>
<dbReference type="EC" id="3.2.1.52" evidence="10"/>
<proteinExistence type="inferred from homology"/>
<dbReference type="GO" id="GO:0008360">
    <property type="term" value="P:regulation of cell shape"/>
    <property type="evidence" value="ECO:0007669"/>
    <property type="project" value="UniProtKB-KW"/>
</dbReference>
<dbReference type="UniPathway" id="UPA00544"/>
<comment type="subcellular location">
    <subcellularLocation>
        <location evidence="10">Cytoplasm</location>
    </subcellularLocation>
</comment>
<evidence type="ECO:0000256" key="4">
    <source>
        <dbReference type="ARBA" id="ARBA00022801"/>
    </source>
</evidence>
<dbReference type="PANTHER" id="PTHR30480">
    <property type="entry name" value="BETA-HEXOSAMINIDASE-RELATED"/>
    <property type="match status" value="1"/>
</dbReference>
<evidence type="ECO:0000256" key="9">
    <source>
        <dbReference type="ARBA" id="ARBA00023316"/>
    </source>
</evidence>
<dbReference type="InterPro" id="IPR017853">
    <property type="entry name" value="GH"/>
</dbReference>
<feature type="binding site" evidence="10">
    <location>
        <begin position="168"/>
        <end position="169"/>
    </location>
    <ligand>
        <name>substrate</name>
    </ligand>
</feature>
<evidence type="ECO:0000256" key="8">
    <source>
        <dbReference type="ARBA" id="ARBA00023306"/>
    </source>
</evidence>
<dbReference type="PANTHER" id="PTHR30480:SF13">
    <property type="entry name" value="BETA-HEXOSAMINIDASE"/>
    <property type="match status" value="1"/>
</dbReference>
<keyword evidence="6 10" id="KW-0573">Peptidoglycan synthesis</keyword>
<dbReference type="GO" id="GO:0009252">
    <property type="term" value="P:peptidoglycan biosynthetic process"/>
    <property type="evidence" value="ECO:0007669"/>
    <property type="project" value="UniProtKB-KW"/>
</dbReference>
<dbReference type="OrthoDB" id="9786661at2"/>
<reference evidence="13" key="1">
    <citation type="submission" date="2016-10" db="EMBL/GenBank/DDBJ databases">
        <authorList>
            <person name="Varghese N."/>
            <person name="Submissions S."/>
        </authorList>
    </citation>
    <scope>NUCLEOTIDE SEQUENCE [LARGE SCALE GENOMIC DNA]</scope>
    <source>
        <strain evidence="13">DSM 217</strain>
    </source>
</reference>
<comment type="pathway">
    <text evidence="10">Cell wall biogenesis; peptidoglycan recycling.</text>
</comment>
<evidence type="ECO:0000256" key="7">
    <source>
        <dbReference type="ARBA" id="ARBA00023295"/>
    </source>
</evidence>
<dbReference type="NCBIfam" id="NF003740">
    <property type="entry name" value="PRK05337.1"/>
    <property type="match status" value="1"/>
</dbReference>
<comment type="function">
    <text evidence="10">Plays a role in peptidoglycan recycling by cleaving the terminal beta-1,4-linked N-acetylglucosamine (GlcNAc) from peptide-linked peptidoglycan fragments, giving rise to free GlcNAc, anhydro-N-acetylmuramic acid and anhydro-N-acetylmuramic acid-linked peptides.</text>
</comment>
<dbReference type="GO" id="GO:0071555">
    <property type="term" value="P:cell wall organization"/>
    <property type="evidence" value="ECO:0007669"/>
    <property type="project" value="UniProtKB-KW"/>
</dbReference>
<feature type="active site" description="Nucleophile" evidence="10">
    <location>
        <position position="252"/>
    </location>
</feature>
<dbReference type="InterPro" id="IPR022956">
    <property type="entry name" value="Beta_hexosaminidase_bac"/>
</dbReference>
<dbReference type="PROSITE" id="PS00775">
    <property type="entry name" value="GLYCOSYL_HYDROL_F3"/>
    <property type="match status" value="1"/>
</dbReference>
<keyword evidence="3 10" id="KW-0132">Cell division</keyword>
<evidence type="ECO:0000256" key="6">
    <source>
        <dbReference type="ARBA" id="ARBA00022984"/>
    </source>
</evidence>
<keyword evidence="13" id="KW-1185">Reference proteome</keyword>
<feature type="binding site" evidence="10">
    <location>
        <position position="64"/>
    </location>
    <ligand>
        <name>substrate</name>
    </ligand>
</feature>
<dbReference type="AlphaFoldDB" id="A0A1H3ADB7"/>
<dbReference type="GO" id="GO:0004563">
    <property type="term" value="F:beta-N-acetylhexosaminidase activity"/>
    <property type="evidence" value="ECO:0007669"/>
    <property type="project" value="UniProtKB-UniRule"/>
</dbReference>
<dbReference type="InterPro" id="IPR019800">
    <property type="entry name" value="Glyco_hydro_3_AS"/>
</dbReference>
<feature type="site" description="Important for catalytic activity" evidence="10">
    <location>
        <position position="179"/>
    </location>
</feature>
<dbReference type="Proteomes" id="UP000198816">
    <property type="component" value="Unassembled WGS sequence"/>
</dbReference>
<dbReference type="Gene3D" id="3.20.20.300">
    <property type="entry name" value="Glycoside hydrolase, family 3, N-terminal domain"/>
    <property type="match status" value="1"/>
</dbReference>
<evidence type="ECO:0000256" key="2">
    <source>
        <dbReference type="ARBA" id="ARBA00022490"/>
    </source>
</evidence>
<dbReference type="HAMAP" id="MF_00364">
    <property type="entry name" value="NagZ"/>
    <property type="match status" value="1"/>
</dbReference>
<dbReference type="InterPro" id="IPR001764">
    <property type="entry name" value="Glyco_hydro_3_N"/>
</dbReference>
<dbReference type="GO" id="GO:0009254">
    <property type="term" value="P:peptidoglycan turnover"/>
    <property type="evidence" value="ECO:0007669"/>
    <property type="project" value="UniProtKB-UniRule"/>
</dbReference>
<dbReference type="InterPro" id="IPR036962">
    <property type="entry name" value="Glyco_hydro_3_N_sf"/>
</dbReference>
<accession>A0A1H3ADB7</accession>
<evidence type="ECO:0000256" key="10">
    <source>
        <dbReference type="HAMAP-Rule" id="MF_00364"/>
    </source>
</evidence>
<protein>
    <recommendedName>
        <fullName evidence="10">Beta-hexosaminidase</fullName>
        <ecNumber evidence="10">3.2.1.52</ecNumber>
    </recommendedName>
    <alternativeName>
        <fullName evidence="10">Beta-N-acetylhexosaminidase</fullName>
    </alternativeName>
    <alternativeName>
        <fullName evidence="10">N-acetyl-beta-glucosaminidase</fullName>
    </alternativeName>
</protein>
<dbReference type="GO" id="GO:0005975">
    <property type="term" value="P:carbohydrate metabolic process"/>
    <property type="evidence" value="ECO:0007669"/>
    <property type="project" value="InterPro"/>
</dbReference>